<dbReference type="NCBIfam" id="TIGR03919">
    <property type="entry name" value="T7SS_EccB"/>
    <property type="match status" value="1"/>
</dbReference>
<evidence type="ECO:0000256" key="1">
    <source>
        <dbReference type="SAM" id="Phobius"/>
    </source>
</evidence>
<dbReference type="OrthoDB" id="3847604at2"/>
<keyword evidence="1" id="KW-1133">Transmembrane helix</keyword>
<dbReference type="InterPro" id="IPR007795">
    <property type="entry name" value="T7SS_EccB"/>
</dbReference>
<name>A0A1H3L5Y5_9PSEU</name>
<dbReference type="PANTHER" id="PTHR40765:SF2">
    <property type="entry name" value="ESX-2 SECRETION SYSTEM ATPASE ECCB2"/>
    <property type="match status" value="1"/>
</dbReference>
<protein>
    <submittedName>
        <fullName evidence="2">Type VII secretion protein EccB</fullName>
    </submittedName>
</protein>
<feature type="transmembrane region" description="Helical" evidence="1">
    <location>
        <begin position="41"/>
        <end position="61"/>
    </location>
</feature>
<gene>
    <name evidence="2" type="ORF">SAMN05216215_103024</name>
</gene>
<organism evidence="2 3">
    <name type="scientific">Saccharopolyspora shandongensis</name>
    <dbReference type="NCBI Taxonomy" id="418495"/>
    <lineage>
        <taxon>Bacteria</taxon>
        <taxon>Bacillati</taxon>
        <taxon>Actinomycetota</taxon>
        <taxon>Actinomycetes</taxon>
        <taxon>Pseudonocardiales</taxon>
        <taxon>Pseudonocardiaceae</taxon>
        <taxon>Saccharopolyspora</taxon>
    </lineage>
</organism>
<dbReference type="EMBL" id="FNOK01000030">
    <property type="protein sequence ID" value="SDY59852.1"/>
    <property type="molecule type" value="Genomic_DNA"/>
</dbReference>
<proteinExistence type="predicted"/>
<reference evidence="3" key="1">
    <citation type="submission" date="2016-10" db="EMBL/GenBank/DDBJ databases">
        <authorList>
            <person name="Varghese N."/>
            <person name="Submissions S."/>
        </authorList>
    </citation>
    <scope>NUCLEOTIDE SEQUENCE [LARGE SCALE GENOMIC DNA]</scope>
    <source>
        <strain evidence="3">CGMCC 4.3530</strain>
    </source>
</reference>
<dbReference type="PANTHER" id="PTHR40765">
    <property type="entry name" value="ESX-2 SECRETION SYSTEM ATPASE ECCB2"/>
    <property type="match status" value="1"/>
</dbReference>
<accession>A0A1H3L5Y5</accession>
<dbReference type="Proteomes" id="UP000199529">
    <property type="component" value="Unassembled WGS sequence"/>
</dbReference>
<evidence type="ECO:0000313" key="3">
    <source>
        <dbReference type="Proteomes" id="UP000199529"/>
    </source>
</evidence>
<dbReference type="Gene3D" id="3.30.2390.20">
    <property type="entry name" value="Type VII secretion system EccB, repeat 1 domain"/>
    <property type="match status" value="1"/>
</dbReference>
<dbReference type="STRING" id="418495.SAMN05216215_103024"/>
<dbReference type="RefSeq" id="WP_093270812.1">
    <property type="nucleotide sequence ID" value="NZ_FNOK01000030.1"/>
</dbReference>
<keyword evidence="1" id="KW-0472">Membrane</keyword>
<dbReference type="AlphaFoldDB" id="A0A1H3L5Y5"/>
<keyword evidence="1" id="KW-0812">Transmembrane</keyword>
<keyword evidence="3" id="KW-1185">Reference proteome</keyword>
<evidence type="ECO:0000313" key="2">
    <source>
        <dbReference type="EMBL" id="SDY59852.1"/>
    </source>
</evidence>
<dbReference type="GO" id="GO:0005576">
    <property type="term" value="C:extracellular region"/>
    <property type="evidence" value="ECO:0007669"/>
    <property type="project" value="TreeGrafter"/>
</dbReference>
<dbReference type="Pfam" id="PF05108">
    <property type="entry name" value="T7SS_ESX1_EccB"/>
    <property type="match status" value="1"/>
</dbReference>
<dbReference type="InterPro" id="IPR044857">
    <property type="entry name" value="T7SS_EccB_R1"/>
</dbReference>
<sequence length="445" mass="46288">MQTQKDHVHAYQFLMQRMTTALLVGDPSNAELPTRRGRTGLIAGALIALLMVIGFGVYGLIVPGGNTAWQQKGAILVERESGSRYVFLGGRLLPTPNQASAMLVQGPGSKITLISRSSLAELPRGPQVGIAGAPDTVPRPDELMPGPWLLCPSAAPGMSVNFDSAVPNGAVPDDFYAPVRTTDGKTFLIWRGVKHRVSDVDSLVVLGLGSTLPLTVPEVWLGLVPEGPALVAAEIPGSGGPGPKVAGSPHRIGDLFVHQPGNGIEQHYVLVNGGLVPLSATEFALLEAKSGKAPVTIDAQSVLAAPFAPDDSMLTRLPDLAGKRPLSATEGQVCLKRTGRGAEITTSVVAVPGAEKWPPVAAAGALLPPSHGVLVAELPVPNGQDEPTRYLISDRGKRFLIPDNDSLQALGLGGVQPVPMRTEVLSTIPTGPVLSRAAVVVEQGG</sequence>